<keyword evidence="6" id="KW-1133">Transmembrane helix</keyword>
<protein>
    <submittedName>
        <fullName evidence="11">(thale cress) hypothetical protein</fullName>
    </submittedName>
</protein>
<feature type="region of interest" description="Disordered" evidence="10">
    <location>
        <begin position="385"/>
        <end position="469"/>
    </location>
</feature>
<dbReference type="InterPro" id="IPR023395">
    <property type="entry name" value="MCP_dom_sf"/>
</dbReference>
<keyword evidence="4 8" id="KW-0812">Transmembrane</keyword>
<evidence type="ECO:0000256" key="7">
    <source>
        <dbReference type="ARBA" id="ARBA00023136"/>
    </source>
</evidence>
<evidence type="ECO:0000256" key="9">
    <source>
        <dbReference type="SAM" id="Coils"/>
    </source>
</evidence>
<dbReference type="PROSITE" id="PS50920">
    <property type="entry name" value="SOLCAR"/>
    <property type="match status" value="1"/>
</dbReference>
<comment type="similarity">
    <text evidence="2">Belongs to the mitochondrial carrier (TC 2.A.29) family.</text>
</comment>
<dbReference type="InterPro" id="IPR044712">
    <property type="entry name" value="SLC25A32-like"/>
</dbReference>
<dbReference type="GO" id="GO:0016020">
    <property type="term" value="C:membrane"/>
    <property type="evidence" value="ECO:0007669"/>
    <property type="project" value="UniProtKB-SubCell"/>
</dbReference>
<feature type="compositionally biased region" description="Polar residues" evidence="10">
    <location>
        <begin position="1"/>
        <end position="11"/>
    </location>
</feature>
<keyword evidence="5" id="KW-0677">Repeat</keyword>
<dbReference type="EMBL" id="LR881469">
    <property type="protein sequence ID" value="CAD5329194.1"/>
    <property type="molecule type" value="Genomic_DNA"/>
</dbReference>
<dbReference type="GO" id="GO:0055085">
    <property type="term" value="P:transmembrane transport"/>
    <property type="evidence" value="ECO:0007669"/>
    <property type="project" value="InterPro"/>
</dbReference>
<feature type="compositionally biased region" description="Basic and acidic residues" evidence="10">
    <location>
        <begin position="385"/>
        <end position="421"/>
    </location>
</feature>
<evidence type="ECO:0000256" key="2">
    <source>
        <dbReference type="ARBA" id="ARBA00006375"/>
    </source>
</evidence>
<feature type="region of interest" description="Disordered" evidence="10">
    <location>
        <begin position="324"/>
        <end position="370"/>
    </location>
</feature>
<organism evidence="11 12">
    <name type="scientific">Arabidopsis thaliana</name>
    <name type="common">Mouse-ear cress</name>
    <dbReference type="NCBI Taxonomy" id="3702"/>
    <lineage>
        <taxon>Eukaryota</taxon>
        <taxon>Viridiplantae</taxon>
        <taxon>Streptophyta</taxon>
        <taxon>Embryophyta</taxon>
        <taxon>Tracheophyta</taxon>
        <taxon>Spermatophyta</taxon>
        <taxon>Magnoliopsida</taxon>
        <taxon>eudicotyledons</taxon>
        <taxon>Gunneridae</taxon>
        <taxon>Pentapetalae</taxon>
        <taxon>rosids</taxon>
        <taxon>malvids</taxon>
        <taxon>Brassicales</taxon>
        <taxon>Brassicaceae</taxon>
        <taxon>Camelineae</taxon>
        <taxon>Arabidopsis</taxon>
    </lineage>
</organism>
<feature type="compositionally biased region" description="Low complexity" evidence="10">
    <location>
        <begin position="71"/>
        <end position="82"/>
    </location>
</feature>
<feature type="compositionally biased region" description="Basic residues" evidence="10">
    <location>
        <begin position="324"/>
        <end position="345"/>
    </location>
</feature>
<feature type="compositionally biased region" description="Basic and acidic residues" evidence="10">
    <location>
        <begin position="357"/>
        <end position="370"/>
    </location>
</feature>
<accession>A0A7G2F7S1</accession>
<evidence type="ECO:0000256" key="10">
    <source>
        <dbReference type="SAM" id="MobiDB-lite"/>
    </source>
</evidence>
<dbReference type="Gene3D" id="1.50.40.10">
    <property type="entry name" value="Mitochondrial carrier domain"/>
    <property type="match status" value="1"/>
</dbReference>
<evidence type="ECO:0000256" key="1">
    <source>
        <dbReference type="ARBA" id="ARBA00004141"/>
    </source>
</evidence>
<evidence type="ECO:0000256" key="3">
    <source>
        <dbReference type="ARBA" id="ARBA00022448"/>
    </source>
</evidence>
<proteinExistence type="inferred from homology"/>
<dbReference type="Pfam" id="PF00153">
    <property type="entry name" value="Mito_carr"/>
    <property type="match status" value="1"/>
</dbReference>
<evidence type="ECO:0000256" key="5">
    <source>
        <dbReference type="ARBA" id="ARBA00022737"/>
    </source>
</evidence>
<dbReference type="InterPro" id="IPR018108">
    <property type="entry name" value="MCP_transmembrane"/>
</dbReference>
<dbReference type="SUPFAM" id="SSF103506">
    <property type="entry name" value="Mitochondrial carrier"/>
    <property type="match status" value="1"/>
</dbReference>
<keyword evidence="9" id="KW-0175">Coiled coil</keyword>
<feature type="region of interest" description="Disordered" evidence="10">
    <location>
        <begin position="1"/>
        <end position="128"/>
    </location>
</feature>
<evidence type="ECO:0000313" key="11">
    <source>
        <dbReference type="EMBL" id="CAD5329194.1"/>
    </source>
</evidence>
<feature type="repeat" description="Solcar" evidence="8">
    <location>
        <begin position="878"/>
        <end position="964"/>
    </location>
</feature>
<gene>
    <name evidence="11" type="ORF">AT9943_LOCUS16797</name>
</gene>
<evidence type="ECO:0000313" key="12">
    <source>
        <dbReference type="Proteomes" id="UP000516314"/>
    </source>
</evidence>
<evidence type="ECO:0000256" key="6">
    <source>
        <dbReference type="ARBA" id="ARBA00022989"/>
    </source>
</evidence>
<evidence type="ECO:0000256" key="4">
    <source>
        <dbReference type="ARBA" id="ARBA00022692"/>
    </source>
</evidence>
<sequence length="973" mass="108762">MGSSSPNNSVDSYIRERTSSDLSGKKSPSIGWSEESSRHSVGSSTHRGKSAEVPFSGIDRREISAVRDRVPSSSRVPTVVPSLRDDTDSDGAGNRYADDERESADENVSGESRKNEMVDLGPTTSTRESVGRTTDFCLLPGPLTIRIPRDTDRPSDCPEGFICFFEGFFTETGLRFPIPDFLMRFCRNRQIAISQLTVASIRTAACLQMLCARCGIPLSVELMEELTSFSKVPHKLGQHYISSVRGFKILENGPSKTRDWLGGYFYAKVDRNLVEDPSVEFRTKWNLDYAPNLRILRNCSRRILDQAETLREQAPIDWKQVPCLKHKKQNKRKPQKRKSSARPKKMSGENVNLATLMREKRARKEAESKARLAIVDKTHEDKARLDVAEKNRKGFEDKTKKGTSGAERRDVTDVTRVDKARPITVGQKGSSGRSVDRERSGPDTSGSKRPCSSKEIAPALDKRRRIGSGDVDLSAGPRLLANADHSFRYEYKVRDSPFSADRVECARFLRKVVGAPGEPEHEFLAEADLFEKWARAECQAVGANNLLISRYDRNLRSAREKILELEGKLKNAERTIADNNQQAKAGFEELKALKKETIVLKAERSKEAATLENVLRQQTLLEARLAEEKEIFRRFREEKFAEEMAKTRAELLNKYYERSEKIFRHIAETENASHMVKMHSQATGTLSCLKFLADEDKIPIPASTFEEFEDEAKEWKDKIDAFVVTELVNGGRVITPVAPHGSTENVQGSEESPFRINQFGSNLGVLAACEIDPITEFFTDPKLAALVSAGVKKAIVTISDDEPAAVITTEDGPVPASHAETAPTIGDTCHAKRSDGSLQGVSHGAIQFTAYEELRKIIVDLKERRRKSESTDNLLNSADYAALGGSSKVAAVLLTYPFQVIRARLQQRPSTNGIPRYIDSLHVIRETARYEGLRGFYRGLTANLLKNVPASSITFIVYENVLKLLKQHPTTKD</sequence>
<dbReference type="Proteomes" id="UP000516314">
    <property type="component" value="Chromosome 4"/>
</dbReference>
<comment type="subcellular location">
    <subcellularLocation>
        <location evidence="1">Membrane</location>
        <topology evidence="1">Multi-pass membrane protein</topology>
    </subcellularLocation>
</comment>
<dbReference type="PANTHER" id="PTHR45683">
    <property type="entry name" value="MITOCHONDRIAL NICOTINAMIDE ADENINE DINUCLEOTIDE TRANSPORTER 1-RELATED-RELATED"/>
    <property type="match status" value="1"/>
</dbReference>
<dbReference type="GO" id="GO:0006862">
    <property type="term" value="P:nucleotide transport"/>
    <property type="evidence" value="ECO:0007669"/>
    <property type="project" value="InterPro"/>
</dbReference>
<keyword evidence="7 8" id="KW-0472">Membrane</keyword>
<keyword evidence="3" id="KW-0813">Transport</keyword>
<feature type="compositionally biased region" description="Basic and acidic residues" evidence="10">
    <location>
        <begin position="58"/>
        <end position="70"/>
    </location>
</feature>
<feature type="coiled-coil region" evidence="9">
    <location>
        <begin position="548"/>
        <end position="582"/>
    </location>
</feature>
<dbReference type="AlphaFoldDB" id="A0A7G2F7S1"/>
<reference evidence="11 12" key="1">
    <citation type="submission" date="2020-09" db="EMBL/GenBank/DDBJ databases">
        <authorList>
            <person name="Ashkenazy H."/>
        </authorList>
    </citation>
    <scope>NUCLEOTIDE SEQUENCE [LARGE SCALE GENOMIC DNA]</scope>
    <source>
        <strain evidence="12">cv. Cdm-0</strain>
    </source>
</reference>
<evidence type="ECO:0000256" key="8">
    <source>
        <dbReference type="PROSITE-ProRule" id="PRU00282"/>
    </source>
</evidence>
<name>A0A7G2F7S1_ARATH</name>